<keyword evidence="1" id="KW-0812">Transmembrane</keyword>
<protein>
    <recommendedName>
        <fullName evidence="3">Photosynthetic complex assembly protein 2</fullName>
    </recommendedName>
</protein>
<evidence type="ECO:0008006" key="3">
    <source>
        <dbReference type="Google" id="ProtNLM"/>
    </source>
</evidence>
<keyword evidence="1" id="KW-0472">Membrane</keyword>
<keyword evidence="1" id="KW-1133">Transmembrane helix</keyword>
<feature type="transmembrane region" description="Helical" evidence="1">
    <location>
        <begin position="6"/>
        <end position="25"/>
    </location>
</feature>
<dbReference type="OrthoDB" id="152369at2"/>
<proteinExistence type="predicted"/>
<feature type="transmembrane region" description="Helical" evidence="1">
    <location>
        <begin position="34"/>
        <end position="52"/>
    </location>
</feature>
<dbReference type="Pfam" id="PF12291">
    <property type="entry name" value="DUF3623"/>
    <property type="match status" value="1"/>
</dbReference>
<accession>A0A0P0Z9A2</accession>
<dbReference type="AlphaFoldDB" id="A0A0P0Z9A2"/>
<reference evidence="2" key="1">
    <citation type="journal article" date="2015" name="Proc. Natl. Acad. Sci. U.S.A.">
        <title>Bacterial clade with the ribosomal RNA operon on a small plasmid rather than the chromosome.</title>
        <authorList>
            <person name="Anda M."/>
            <person name="Ohtsubo Y."/>
            <person name="Okubo T."/>
            <person name="Sugawara M."/>
            <person name="Nagata Y."/>
            <person name="Tsuda M."/>
            <person name="Minamisawa K."/>
            <person name="Mitsui H."/>
        </authorList>
    </citation>
    <scope>NUCLEOTIDE SEQUENCE</scope>
    <source>
        <strain evidence="2">DSM 15513</strain>
    </source>
</reference>
<name>A0A0P0Z9A2_9HYPH</name>
<feature type="transmembrane region" description="Helical" evidence="1">
    <location>
        <begin position="209"/>
        <end position="236"/>
    </location>
</feature>
<dbReference type="InterPro" id="IPR017496">
    <property type="entry name" value="Photo_alph_chp2"/>
</dbReference>
<dbReference type="RefSeq" id="WP_007068419.1">
    <property type="nucleotide sequence ID" value="NZ_BBWO01000031.1"/>
</dbReference>
<sequence>MTIILCFGGVIAAWWLSTGLILMATRRFSPDGTVIRLVAAGVSTTGLIAALMSENMPTATGAWLGFFAALMLWGAHEIAFLTGWVVGPRTWPADPGRRPTCREAFETIGNRQIGLVLTAAVLAIGLTGSANQTVLFTFLVLWGLRSLAELNLFLGAPCAAIHMLPQRLHYLASYFRRDRISPALPVTINILVGTLVVLIIRSLNHPDQLVSTLAGLLAALVLLGIAEMFFLMFPFYEDRLWRWTGRDRSGR</sequence>
<organism evidence="2">
    <name type="scientific">Fulvimarina pelagi</name>
    <dbReference type="NCBI Taxonomy" id="217511"/>
    <lineage>
        <taxon>Bacteria</taxon>
        <taxon>Pseudomonadati</taxon>
        <taxon>Pseudomonadota</taxon>
        <taxon>Alphaproteobacteria</taxon>
        <taxon>Hyphomicrobiales</taxon>
        <taxon>Aurantimonadaceae</taxon>
        <taxon>Fulvimarina</taxon>
    </lineage>
</organism>
<feature type="transmembrane region" description="Helical" evidence="1">
    <location>
        <begin position="182"/>
        <end position="203"/>
    </location>
</feature>
<feature type="transmembrane region" description="Helical" evidence="1">
    <location>
        <begin position="64"/>
        <end position="87"/>
    </location>
</feature>
<evidence type="ECO:0000256" key="1">
    <source>
        <dbReference type="SAM" id="Phobius"/>
    </source>
</evidence>
<evidence type="ECO:0000313" key="2">
    <source>
        <dbReference type="EMBL" id="BAT31019.1"/>
    </source>
</evidence>
<dbReference type="EMBL" id="LC066396">
    <property type="protein sequence ID" value="BAT31019.1"/>
    <property type="molecule type" value="Genomic_DNA"/>
</dbReference>